<comment type="caution">
    <text evidence="7">The sequence shown here is derived from an EMBL/GenBank/DDBJ whole genome shotgun (WGS) entry which is preliminary data.</text>
</comment>
<dbReference type="AlphaFoldDB" id="A0A7X1XCI5"/>
<dbReference type="UniPathway" id="UPA00275">
    <property type="reaction ID" value="UER00401"/>
</dbReference>
<evidence type="ECO:0000259" key="6">
    <source>
        <dbReference type="PROSITE" id="PS51747"/>
    </source>
</evidence>
<keyword evidence="4" id="KW-0479">Metal-binding</keyword>
<dbReference type="InterPro" id="IPR016192">
    <property type="entry name" value="APOBEC/CMP_deaminase_Zn-bd"/>
</dbReference>
<dbReference type="Proteomes" id="UP000489190">
    <property type="component" value="Unassembled WGS sequence"/>
</dbReference>
<dbReference type="CDD" id="cd01284">
    <property type="entry name" value="Riboflavin_deaminase-reductase"/>
    <property type="match status" value="1"/>
</dbReference>
<dbReference type="Gene3D" id="3.40.140.10">
    <property type="entry name" value="Cytidine Deaminase, domain 2"/>
    <property type="match status" value="1"/>
</dbReference>
<evidence type="ECO:0000256" key="5">
    <source>
        <dbReference type="ARBA" id="ARBA00022833"/>
    </source>
</evidence>
<name>A0A7X1XCI5_9PSED</name>
<keyword evidence="3" id="KW-0686">Riboflavin biosynthesis</keyword>
<dbReference type="NCBIfam" id="TIGR00326">
    <property type="entry name" value="eubact_ribD"/>
    <property type="match status" value="1"/>
</dbReference>
<dbReference type="InterPro" id="IPR016193">
    <property type="entry name" value="Cytidine_deaminase-like"/>
</dbReference>
<dbReference type="PANTHER" id="PTHR11079:SF162">
    <property type="entry name" value="RIBOFLAVIN BIOSYNTHESIS PROTEIN PYRD, CHLOROPLASTIC"/>
    <property type="match status" value="1"/>
</dbReference>
<feature type="domain" description="CMP/dCMP-type deaminase" evidence="6">
    <location>
        <begin position="8"/>
        <end position="122"/>
    </location>
</feature>
<keyword evidence="7" id="KW-0378">Hydrolase</keyword>
<evidence type="ECO:0000256" key="4">
    <source>
        <dbReference type="ARBA" id="ARBA00022723"/>
    </source>
</evidence>
<dbReference type="GO" id="GO:0008835">
    <property type="term" value="F:diaminohydroxyphosphoribosylaminopyrimidine deaminase activity"/>
    <property type="evidence" value="ECO:0007669"/>
    <property type="project" value="UniProtKB-EC"/>
</dbReference>
<keyword evidence="7" id="KW-0560">Oxidoreductase</keyword>
<proteinExistence type="predicted"/>
<reference evidence="7 8" key="1">
    <citation type="submission" date="2019-10" db="EMBL/GenBank/DDBJ databases">
        <title>Evaluation of single-gene subtyping targets for Pseudomonas.</title>
        <authorList>
            <person name="Reichler S.J."/>
            <person name="Orsi R.H."/>
            <person name="Wiedmann M."/>
            <person name="Martin N.H."/>
            <person name="Murphy S.I."/>
        </authorList>
    </citation>
    <scope>NUCLEOTIDE SEQUENCE [LARGE SCALE GENOMIC DNA]</scope>
    <source>
        <strain evidence="7 8">FSL R10-3254</strain>
    </source>
</reference>
<dbReference type="PROSITE" id="PS00903">
    <property type="entry name" value="CYT_DCMP_DEAMINASES_1"/>
    <property type="match status" value="1"/>
</dbReference>
<dbReference type="GO" id="GO:0016491">
    <property type="term" value="F:oxidoreductase activity"/>
    <property type="evidence" value="ECO:0007669"/>
    <property type="project" value="UniProtKB-KW"/>
</dbReference>
<evidence type="ECO:0000256" key="2">
    <source>
        <dbReference type="ARBA" id="ARBA00012766"/>
    </source>
</evidence>
<gene>
    <name evidence="7" type="primary">ribD</name>
    <name evidence="7" type="ORF">GHO39_07850</name>
</gene>
<dbReference type="InterPro" id="IPR004794">
    <property type="entry name" value="Eubact_RibD"/>
</dbReference>
<protein>
    <recommendedName>
        <fullName evidence="2">diaminohydroxyphosphoribosylaminopyrimidine deaminase</fullName>
        <ecNumber evidence="2">3.5.4.26</ecNumber>
    </recommendedName>
</protein>
<keyword evidence="5" id="KW-0862">Zinc</keyword>
<evidence type="ECO:0000256" key="3">
    <source>
        <dbReference type="ARBA" id="ARBA00022619"/>
    </source>
</evidence>
<organism evidence="7 8">
    <name type="scientific">Pseudomonas helleri</name>
    <dbReference type="NCBI Taxonomy" id="1608996"/>
    <lineage>
        <taxon>Bacteria</taxon>
        <taxon>Pseudomonadati</taxon>
        <taxon>Pseudomonadota</taxon>
        <taxon>Gammaproteobacteria</taxon>
        <taxon>Pseudomonadales</taxon>
        <taxon>Pseudomonadaceae</taxon>
        <taxon>Pseudomonas</taxon>
    </lineage>
</organism>
<evidence type="ECO:0000256" key="1">
    <source>
        <dbReference type="ARBA" id="ARBA00004882"/>
    </source>
</evidence>
<dbReference type="PANTHER" id="PTHR11079">
    <property type="entry name" value="CYTOSINE DEAMINASE FAMILY MEMBER"/>
    <property type="match status" value="1"/>
</dbReference>
<sequence length="239" mass="25271">MHPTLHSSDDARWMRRALDLAQAMRGHVWPNPPVGCVIVKNGICIGEGATQPGGRPHAERVALDIAGEAARGATLYVTLEPCCHWGHTSPCADAIIMAGITRVVASQQDPDPRVNGGGFRQLAEAGIDVAIGEGAKEAACIMMGFLHRVHTGTPHVTWLNEPAGRAPDGEDALLMTQQGLPTLVLTTQRTLENSSVLDINRDTDVLAHLGQLGLTSVAIYTGDPLAVALGSPRPLENPL</sequence>
<dbReference type="InterPro" id="IPR002125">
    <property type="entry name" value="CMP_dCMP_dom"/>
</dbReference>
<dbReference type="SUPFAM" id="SSF53927">
    <property type="entry name" value="Cytidine deaminase-like"/>
    <property type="match status" value="1"/>
</dbReference>
<dbReference type="Pfam" id="PF00383">
    <property type="entry name" value="dCMP_cyt_deam_1"/>
    <property type="match status" value="1"/>
</dbReference>
<dbReference type="RefSeq" id="WP_153327658.1">
    <property type="nucleotide sequence ID" value="NZ_WIWI01000017.1"/>
</dbReference>
<evidence type="ECO:0000313" key="8">
    <source>
        <dbReference type="Proteomes" id="UP000489190"/>
    </source>
</evidence>
<evidence type="ECO:0000313" key="7">
    <source>
        <dbReference type="EMBL" id="MQT89050.1"/>
    </source>
</evidence>
<dbReference type="PROSITE" id="PS51747">
    <property type="entry name" value="CYT_DCMP_DEAMINASES_2"/>
    <property type="match status" value="1"/>
</dbReference>
<dbReference type="GO" id="GO:0009231">
    <property type="term" value="P:riboflavin biosynthetic process"/>
    <property type="evidence" value="ECO:0007669"/>
    <property type="project" value="UniProtKB-UniPathway"/>
</dbReference>
<dbReference type="EMBL" id="WIWI01000017">
    <property type="protein sequence ID" value="MQT89050.1"/>
    <property type="molecule type" value="Genomic_DNA"/>
</dbReference>
<dbReference type="GO" id="GO:0008270">
    <property type="term" value="F:zinc ion binding"/>
    <property type="evidence" value="ECO:0007669"/>
    <property type="project" value="InterPro"/>
</dbReference>
<dbReference type="EC" id="3.5.4.26" evidence="2"/>
<comment type="pathway">
    <text evidence="1">Cofactor biosynthesis; riboflavin biosynthesis; 5-amino-6-(D-ribitylamino)uracil from GTP: step 2/4.</text>
</comment>
<accession>A0A7X1XCI5</accession>